<gene>
    <name evidence="2" type="ORF">ILYODFUR_034615</name>
</gene>
<feature type="compositionally biased region" description="Basic and acidic residues" evidence="1">
    <location>
        <begin position="1"/>
        <end position="29"/>
    </location>
</feature>
<name>A0ABV0V961_9TELE</name>
<comment type="caution">
    <text evidence="2">The sequence shown here is derived from an EMBL/GenBank/DDBJ whole genome shotgun (WGS) entry which is preliminary data.</text>
</comment>
<organism evidence="2 3">
    <name type="scientific">Ilyodon furcidens</name>
    <name type="common">goldbreast splitfin</name>
    <dbReference type="NCBI Taxonomy" id="33524"/>
    <lineage>
        <taxon>Eukaryota</taxon>
        <taxon>Metazoa</taxon>
        <taxon>Chordata</taxon>
        <taxon>Craniata</taxon>
        <taxon>Vertebrata</taxon>
        <taxon>Euteleostomi</taxon>
        <taxon>Actinopterygii</taxon>
        <taxon>Neopterygii</taxon>
        <taxon>Teleostei</taxon>
        <taxon>Neoteleostei</taxon>
        <taxon>Acanthomorphata</taxon>
        <taxon>Ovalentaria</taxon>
        <taxon>Atherinomorphae</taxon>
        <taxon>Cyprinodontiformes</taxon>
        <taxon>Goodeidae</taxon>
        <taxon>Ilyodon</taxon>
    </lineage>
</organism>
<evidence type="ECO:0000313" key="3">
    <source>
        <dbReference type="Proteomes" id="UP001482620"/>
    </source>
</evidence>
<keyword evidence="3" id="KW-1185">Reference proteome</keyword>
<feature type="region of interest" description="Disordered" evidence="1">
    <location>
        <begin position="1"/>
        <end position="66"/>
    </location>
</feature>
<sequence length="66" mass="8283">MTNKEMKGRTQERQKAKESKRGHIDLESQRKRRQDKRKNNKELHKRERKGRRKVKRTDTRKNNERR</sequence>
<feature type="compositionally biased region" description="Basic residues" evidence="1">
    <location>
        <begin position="30"/>
        <end position="39"/>
    </location>
</feature>
<reference evidence="2 3" key="1">
    <citation type="submission" date="2021-06" db="EMBL/GenBank/DDBJ databases">
        <authorList>
            <person name="Palmer J.M."/>
        </authorList>
    </citation>
    <scope>NUCLEOTIDE SEQUENCE [LARGE SCALE GENOMIC DNA]</scope>
    <source>
        <strain evidence="3">if_2019</strain>
        <tissue evidence="2">Muscle</tissue>
    </source>
</reference>
<accession>A0ABV0V961</accession>
<dbReference type="EMBL" id="JAHRIQ010098978">
    <property type="protein sequence ID" value="MEQ2253661.1"/>
    <property type="molecule type" value="Genomic_DNA"/>
</dbReference>
<protein>
    <submittedName>
        <fullName evidence="2">Uncharacterized protein</fullName>
    </submittedName>
</protein>
<evidence type="ECO:0000313" key="2">
    <source>
        <dbReference type="EMBL" id="MEQ2253661.1"/>
    </source>
</evidence>
<feature type="compositionally biased region" description="Basic residues" evidence="1">
    <location>
        <begin position="46"/>
        <end position="55"/>
    </location>
</feature>
<proteinExistence type="predicted"/>
<feature type="compositionally biased region" description="Basic and acidic residues" evidence="1">
    <location>
        <begin position="56"/>
        <end position="66"/>
    </location>
</feature>
<dbReference type="Proteomes" id="UP001482620">
    <property type="component" value="Unassembled WGS sequence"/>
</dbReference>
<evidence type="ECO:0000256" key="1">
    <source>
        <dbReference type="SAM" id="MobiDB-lite"/>
    </source>
</evidence>